<dbReference type="Gene3D" id="3.40.50.410">
    <property type="entry name" value="von Willebrand factor, type A domain"/>
    <property type="match status" value="1"/>
</dbReference>
<dbReference type="SMART" id="SM00327">
    <property type="entry name" value="VWA"/>
    <property type="match status" value="1"/>
</dbReference>
<comment type="caution">
    <text evidence="3">The sequence shown here is derived from an EMBL/GenBank/DDBJ whole genome shotgun (WGS) entry which is preliminary data.</text>
</comment>
<protein>
    <submittedName>
        <fullName evidence="3">Ca-activated chloride channel family protein</fullName>
    </submittedName>
</protein>
<dbReference type="Proteomes" id="UP001519287">
    <property type="component" value="Unassembled WGS sequence"/>
</dbReference>
<evidence type="ECO:0000259" key="2">
    <source>
        <dbReference type="PROSITE" id="PS50234"/>
    </source>
</evidence>
<feature type="transmembrane region" description="Helical" evidence="1">
    <location>
        <begin position="369"/>
        <end position="392"/>
    </location>
</feature>
<dbReference type="PROSITE" id="PS50234">
    <property type="entry name" value="VWFA"/>
    <property type="match status" value="1"/>
</dbReference>
<sequence length="427" mass="46244">MYQRKINLLLVLFCLIGGVAGFVSGEAILSWGEGRVPNMLLMGMYFGQLALWIGLLSLLAELIMPELNGKGWRLRYAKDGWKLLIPATLLLLLIAGGVGQLVYGLYLGKYQPPRDILMAIDVSESMLQTDPSRDSFEGAKALIQSMEADKRSAIITFNEQAELLQPLVALNDQAAKDEVISKLDAYGPPIGGTNIGAALATSMEQIDAVKGDNRKSMLILISDGYSEVDLEQALAPYRNEQIAISTVGVNASDVQGNNLLRQIASKTGGTYHSVEDVRQLSSVYAKIYEANRSWHLVGERTGSSVDSYYYIILRVLFLLILGALMGLSLGIIFDNRFLAKSFSIGGAIAGLIAGLILEQGLKSAAFSPAAYRAAADIVLAVVLSLSTVMVAYKQGASVEAGSRFYQRSGRKGIRGSSQHQNTHKDFH</sequence>
<evidence type="ECO:0000313" key="4">
    <source>
        <dbReference type="Proteomes" id="UP001519287"/>
    </source>
</evidence>
<dbReference type="SUPFAM" id="SSF53300">
    <property type="entry name" value="vWA-like"/>
    <property type="match status" value="1"/>
</dbReference>
<dbReference type="CDD" id="cd00198">
    <property type="entry name" value="vWFA"/>
    <property type="match status" value="1"/>
</dbReference>
<evidence type="ECO:0000313" key="3">
    <source>
        <dbReference type="EMBL" id="MBP1992470.1"/>
    </source>
</evidence>
<organism evidence="3 4">
    <name type="scientific">Paenibacillus eucommiae</name>
    <dbReference type="NCBI Taxonomy" id="1355755"/>
    <lineage>
        <taxon>Bacteria</taxon>
        <taxon>Bacillati</taxon>
        <taxon>Bacillota</taxon>
        <taxon>Bacilli</taxon>
        <taxon>Bacillales</taxon>
        <taxon>Paenibacillaceae</taxon>
        <taxon>Paenibacillus</taxon>
    </lineage>
</organism>
<feature type="transmembrane region" description="Helical" evidence="1">
    <location>
        <begin position="308"/>
        <end position="330"/>
    </location>
</feature>
<reference evidence="3 4" key="1">
    <citation type="submission" date="2021-03" db="EMBL/GenBank/DDBJ databases">
        <title>Genomic Encyclopedia of Type Strains, Phase IV (KMG-IV): sequencing the most valuable type-strain genomes for metagenomic binning, comparative biology and taxonomic classification.</title>
        <authorList>
            <person name="Goeker M."/>
        </authorList>
    </citation>
    <scope>NUCLEOTIDE SEQUENCE [LARGE SCALE GENOMIC DNA]</scope>
    <source>
        <strain evidence="3 4">DSM 26048</strain>
    </source>
</reference>
<dbReference type="InterPro" id="IPR052229">
    <property type="entry name" value="Collagen-VI/PIF"/>
</dbReference>
<dbReference type="InterPro" id="IPR002035">
    <property type="entry name" value="VWF_A"/>
</dbReference>
<name>A0ABS4IZH6_9BACL</name>
<keyword evidence="4" id="KW-1185">Reference proteome</keyword>
<dbReference type="PANTHER" id="PTHR22588">
    <property type="entry name" value="VWFA DOMAIN-CONTAINING PROTEIN"/>
    <property type="match status" value="1"/>
</dbReference>
<feature type="domain" description="VWFA" evidence="2">
    <location>
        <begin position="115"/>
        <end position="287"/>
    </location>
</feature>
<dbReference type="EMBL" id="JAGGLB010000013">
    <property type="protein sequence ID" value="MBP1992470.1"/>
    <property type="molecule type" value="Genomic_DNA"/>
</dbReference>
<proteinExistence type="predicted"/>
<gene>
    <name evidence="3" type="ORF">J2Z66_004078</name>
</gene>
<keyword evidence="1" id="KW-0472">Membrane</keyword>
<dbReference type="PANTHER" id="PTHR22588:SF3">
    <property type="entry name" value="VWFA DOMAIN-CONTAINING PROTEIN"/>
    <property type="match status" value="1"/>
</dbReference>
<dbReference type="InterPro" id="IPR036465">
    <property type="entry name" value="vWFA_dom_sf"/>
</dbReference>
<evidence type="ECO:0000256" key="1">
    <source>
        <dbReference type="SAM" id="Phobius"/>
    </source>
</evidence>
<keyword evidence="1" id="KW-0812">Transmembrane</keyword>
<keyword evidence="1" id="KW-1133">Transmembrane helix</keyword>
<feature type="transmembrane region" description="Helical" evidence="1">
    <location>
        <begin position="337"/>
        <end position="357"/>
    </location>
</feature>
<feature type="transmembrane region" description="Helical" evidence="1">
    <location>
        <begin position="45"/>
        <end position="63"/>
    </location>
</feature>
<accession>A0ABS4IZH6</accession>
<dbReference type="RefSeq" id="WP_209973495.1">
    <property type="nucleotide sequence ID" value="NZ_JAGGLB010000013.1"/>
</dbReference>
<dbReference type="Pfam" id="PF00092">
    <property type="entry name" value="VWA"/>
    <property type="match status" value="1"/>
</dbReference>
<feature type="transmembrane region" description="Helical" evidence="1">
    <location>
        <begin position="83"/>
        <end position="106"/>
    </location>
</feature>